<dbReference type="OrthoDB" id="1696735at2759"/>
<dbReference type="GO" id="GO:0006357">
    <property type="term" value="P:regulation of transcription by RNA polymerase II"/>
    <property type="evidence" value="ECO:0007669"/>
    <property type="project" value="InterPro"/>
</dbReference>
<feature type="domain" description="Enhancer of polycomb-like N-terminal" evidence="7">
    <location>
        <begin position="88"/>
        <end position="199"/>
    </location>
</feature>
<keyword evidence="9" id="KW-1185">Reference proteome</keyword>
<dbReference type="InterPro" id="IPR019542">
    <property type="entry name" value="Enhancer_polycomb-like_N"/>
</dbReference>
<evidence type="ECO:0000256" key="2">
    <source>
        <dbReference type="ARBA" id="ARBA00008035"/>
    </source>
</evidence>
<keyword evidence="4 6" id="KW-0804">Transcription</keyword>
<evidence type="ECO:0000256" key="3">
    <source>
        <dbReference type="ARBA" id="ARBA00023015"/>
    </source>
</evidence>
<dbReference type="GO" id="GO:0005634">
    <property type="term" value="C:nucleus"/>
    <property type="evidence" value="ECO:0007669"/>
    <property type="project" value="UniProtKB-SubCell"/>
</dbReference>
<dbReference type="GO" id="GO:0035267">
    <property type="term" value="C:NuA4 histone acetyltransferase complex"/>
    <property type="evidence" value="ECO:0007669"/>
    <property type="project" value="InterPro"/>
</dbReference>
<comment type="caution">
    <text evidence="8">The sequence shown here is derived from an EMBL/GenBank/DDBJ whole genome shotgun (WGS) entry which is preliminary data.</text>
</comment>
<sequence length="451" mass="51369">MDTPVVLFYHQTSPSLHPSLFLSTHLKLLSDKNTPASSVLSPHGWDTKTQLSSVSPTSVLSMDDFTPRSKKRRTVVSYSPLPIYNSNSINRPHLRKRHSWTHSNTFEIPQIYARAAPAKTIPTPSALLIDEPDEICSEVQYVRGPTKYHREVGTEVQRALEPAHVLYDMDSSDEEWLKNYNGDAFSEDIFEQILDSFEKLAYIKKSDELSAVELEDIASKHEHRDFINDLYEYWRCKKQKTGLPLIRQFQPPLWEVYQKQLHEWELSTSRLCTSLPRDFSDKACVKQKEKPSPFAFCLKPRGLEFVNNGAKHRPHKKFLTSEHHCCSSPRELDSVFGKKSWESFSPRVHSPLIISSPKDMARTGISTELVKTRRHHGIIQSPRGCPVEPDMSEFKVHDASAAAIHAAKIAKLKREKAQLLFQKADLALYKATCAHVIADAIEKSGNNITSK</sequence>
<dbReference type="AlphaFoldDB" id="A0A833QL54"/>
<proteinExistence type="inferred from homology"/>
<protein>
    <recommendedName>
        <fullName evidence="6">Enhancer of polycomb-like protein</fullName>
    </recommendedName>
</protein>
<reference evidence="8" key="1">
    <citation type="submission" date="2020-01" db="EMBL/GenBank/DDBJ databases">
        <title>Genome sequence of Kobresia littledalei, the first chromosome-level genome in the family Cyperaceae.</title>
        <authorList>
            <person name="Qu G."/>
        </authorList>
    </citation>
    <scope>NUCLEOTIDE SEQUENCE</scope>
    <source>
        <strain evidence="8">C.B.Clarke</strain>
        <tissue evidence="8">Leaf</tissue>
    </source>
</reference>
<evidence type="ECO:0000259" key="7">
    <source>
        <dbReference type="Pfam" id="PF10513"/>
    </source>
</evidence>
<dbReference type="PANTHER" id="PTHR14898">
    <property type="entry name" value="ENHANCER OF POLYCOMB"/>
    <property type="match status" value="1"/>
</dbReference>
<evidence type="ECO:0000256" key="5">
    <source>
        <dbReference type="ARBA" id="ARBA00023242"/>
    </source>
</evidence>
<evidence type="ECO:0000313" key="8">
    <source>
        <dbReference type="EMBL" id="KAF3324459.1"/>
    </source>
</evidence>
<keyword evidence="5 6" id="KW-0539">Nucleus</keyword>
<gene>
    <name evidence="8" type="ORF">FCM35_KLT10616</name>
</gene>
<comment type="similarity">
    <text evidence="2 6">Belongs to the enhancer of polycomb family.</text>
</comment>
<accession>A0A833QL54</accession>
<organism evidence="8 9">
    <name type="scientific">Carex littledalei</name>
    <dbReference type="NCBI Taxonomy" id="544730"/>
    <lineage>
        <taxon>Eukaryota</taxon>
        <taxon>Viridiplantae</taxon>
        <taxon>Streptophyta</taxon>
        <taxon>Embryophyta</taxon>
        <taxon>Tracheophyta</taxon>
        <taxon>Spermatophyta</taxon>
        <taxon>Magnoliopsida</taxon>
        <taxon>Liliopsida</taxon>
        <taxon>Poales</taxon>
        <taxon>Cyperaceae</taxon>
        <taxon>Cyperoideae</taxon>
        <taxon>Cariceae</taxon>
        <taxon>Carex</taxon>
        <taxon>Carex subgen. Euthyceras</taxon>
    </lineage>
</organism>
<dbReference type="Pfam" id="PF10513">
    <property type="entry name" value="EPL1"/>
    <property type="match status" value="1"/>
</dbReference>
<evidence type="ECO:0000313" key="9">
    <source>
        <dbReference type="Proteomes" id="UP000623129"/>
    </source>
</evidence>
<name>A0A833QL54_9POAL</name>
<comment type="subcellular location">
    <subcellularLocation>
        <location evidence="1 6">Nucleus</location>
    </subcellularLocation>
</comment>
<keyword evidence="3 6" id="KW-0805">Transcription regulation</keyword>
<dbReference type="EMBL" id="SWLB01000021">
    <property type="protein sequence ID" value="KAF3324459.1"/>
    <property type="molecule type" value="Genomic_DNA"/>
</dbReference>
<evidence type="ECO:0000256" key="6">
    <source>
        <dbReference type="RuleBase" id="RU361124"/>
    </source>
</evidence>
<evidence type="ECO:0000256" key="4">
    <source>
        <dbReference type="ARBA" id="ARBA00023163"/>
    </source>
</evidence>
<dbReference type="Proteomes" id="UP000623129">
    <property type="component" value="Unassembled WGS sequence"/>
</dbReference>
<evidence type="ECO:0000256" key="1">
    <source>
        <dbReference type="ARBA" id="ARBA00004123"/>
    </source>
</evidence>
<dbReference type="InterPro" id="IPR024943">
    <property type="entry name" value="Enhancer_polycomb"/>
</dbReference>